<organism evidence="1 2">
    <name type="scientific">Amaricoccus solimangrovi</name>
    <dbReference type="NCBI Taxonomy" id="2589815"/>
    <lineage>
        <taxon>Bacteria</taxon>
        <taxon>Pseudomonadati</taxon>
        <taxon>Pseudomonadota</taxon>
        <taxon>Alphaproteobacteria</taxon>
        <taxon>Rhodobacterales</taxon>
        <taxon>Paracoccaceae</taxon>
        <taxon>Amaricoccus</taxon>
    </lineage>
</organism>
<dbReference type="Proteomes" id="UP000319255">
    <property type="component" value="Unassembled WGS sequence"/>
</dbReference>
<name>A0A501WZN4_9RHOB</name>
<dbReference type="AlphaFoldDB" id="A0A501WZN4"/>
<dbReference type="RefSeq" id="WP_140453064.1">
    <property type="nucleotide sequence ID" value="NZ_VFRP01000003.1"/>
</dbReference>
<dbReference type="EMBL" id="VFRP01000003">
    <property type="protein sequence ID" value="TPE52581.1"/>
    <property type="molecule type" value="Genomic_DNA"/>
</dbReference>
<accession>A0A501WZN4</accession>
<protein>
    <submittedName>
        <fullName evidence="1">Uncharacterized protein</fullName>
    </submittedName>
</protein>
<evidence type="ECO:0000313" key="2">
    <source>
        <dbReference type="Proteomes" id="UP000319255"/>
    </source>
</evidence>
<comment type="caution">
    <text evidence="1">The sequence shown here is derived from an EMBL/GenBank/DDBJ whole genome shotgun (WGS) entry which is preliminary data.</text>
</comment>
<keyword evidence="2" id="KW-1185">Reference proteome</keyword>
<reference evidence="1 2" key="1">
    <citation type="submission" date="2019-06" db="EMBL/GenBank/DDBJ databases">
        <title>A novel bacterium of genus Amaricoccus, isolated from marine sediment.</title>
        <authorList>
            <person name="Huang H."/>
            <person name="Mo K."/>
            <person name="Hu Y."/>
        </authorList>
    </citation>
    <scope>NUCLEOTIDE SEQUENCE [LARGE SCALE GENOMIC DNA]</scope>
    <source>
        <strain evidence="1 2">HB172011</strain>
    </source>
</reference>
<evidence type="ECO:0000313" key="1">
    <source>
        <dbReference type="EMBL" id="TPE52581.1"/>
    </source>
</evidence>
<proteinExistence type="predicted"/>
<dbReference type="OrthoDB" id="7865318at2"/>
<sequence>MIPGVIAAAFRPAPPVSGLSIWAEVLADRWGCAILPGTGHTVCYVERTGASAATVAGDGDPVGTIHDLITGRRIVIGADDARPLYRAAGGVAWLECRPDAAPAWSHVVCPTEVFTGATVYGLAAARPANYGRLVSVGIQDPWTADWDSFARAELIGNSESGVGLYRNAIALRAPGVALGSDLVAETLAGPTSAEVSIDGGAPLATSYADAGAFALSEIGFMTAAGSDREWTAGRLYAALVVGAAPSASQRAALIAAARERAGL</sequence>
<gene>
    <name evidence="1" type="ORF">FJM51_05225</name>
</gene>